<gene>
    <name evidence="3" type="ORF">PACLA_8A052893</name>
</gene>
<evidence type="ECO:0000313" key="4">
    <source>
        <dbReference type="Proteomes" id="UP001152795"/>
    </source>
</evidence>
<name>A0A7D9DA02_PARCT</name>
<feature type="region of interest" description="Disordered" evidence="1">
    <location>
        <begin position="265"/>
        <end position="334"/>
    </location>
</feature>
<dbReference type="Proteomes" id="UP001152795">
    <property type="component" value="Unassembled WGS sequence"/>
</dbReference>
<dbReference type="InterPro" id="IPR001584">
    <property type="entry name" value="Integrase_cat-core"/>
</dbReference>
<dbReference type="InterPro" id="IPR036397">
    <property type="entry name" value="RNaseH_sf"/>
</dbReference>
<feature type="domain" description="Integrase catalytic" evidence="2">
    <location>
        <begin position="1"/>
        <end position="152"/>
    </location>
</feature>
<accession>A0A7D9DA02</accession>
<evidence type="ECO:0000259" key="2">
    <source>
        <dbReference type="PROSITE" id="PS50994"/>
    </source>
</evidence>
<reference evidence="3" key="1">
    <citation type="submission" date="2020-04" db="EMBL/GenBank/DDBJ databases">
        <authorList>
            <person name="Alioto T."/>
            <person name="Alioto T."/>
            <person name="Gomez Garrido J."/>
        </authorList>
    </citation>
    <scope>NUCLEOTIDE SEQUENCE</scope>
    <source>
        <strain evidence="3">A484AB</strain>
    </source>
</reference>
<proteinExistence type="predicted"/>
<dbReference type="AlphaFoldDB" id="A0A7D9DA02"/>
<organism evidence="3 4">
    <name type="scientific">Paramuricea clavata</name>
    <name type="common">Red gorgonian</name>
    <name type="synonym">Violescent sea-whip</name>
    <dbReference type="NCBI Taxonomy" id="317549"/>
    <lineage>
        <taxon>Eukaryota</taxon>
        <taxon>Metazoa</taxon>
        <taxon>Cnidaria</taxon>
        <taxon>Anthozoa</taxon>
        <taxon>Octocorallia</taxon>
        <taxon>Malacalcyonacea</taxon>
        <taxon>Plexauridae</taxon>
        <taxon>Paramuricea</taxon>
    </lineage>
</organism>
<dbReference type="PANTHER" id="PTHR37984">
    <property type="entry name" value="PROTEIN CBG26694"/>
    <property type="match status" value="1"/>
</dbReference>
<dbReference type="Pfam" id="PF00665">
    <property type="entry name" value="rve"/>
    <property type="match status" value="1"/>
</dbReference>
<dbReference type="GO" id="GO:0003676">
    <property type="term" value="F:nucleic acid binding"/>
    <property type="evidence" value="ECO:0007669"/>
    <property type="project" value="InterPro"/>
</dbReference>
<dbReference type="EMBL" id="CACRXK020000201">
    <property type="protein sequence ID" value="CAB3979473.1"/>
    <property type="molecule type" value="Genomic_DNA"/>
</dbReference>
<comment type="caution">
    <text evidence="3">The sequence shown here is derived from an EMBL/GenBank/DDBJ whole genome shotgun (WGS) entry which is preliminary data.</text>
</comment>
<dbReference type="GO" id="GO:0015074">
    <property type="term" value="P:DNA integration"/>
    <property type="evidence" value="ECO:0007669"/>
    <property type="project" value="InterPro"/>
</dbReference>
<dbReference type="OrthoDB" id="6368830at2759"/>
<feature type="compositionally biased region" description="Basic and acidic residues" evidence="1">
    <location>
        <begin position="311"/>
        <end position="331"/>
    </location>
</feature>
<dbReference type="Gene3D" id="3.30.420.10">
    <property type="entry name" value="Ribonuclease H-like superfamily/Ribonuclease H"/>
    <property type="match status" value="1"/>
</dbReference>
<dbReference type="SUPFAM" id="SSF53098">
    <property type="entry name" value="Ribonuclease H-like"/>
    <property type="match status" value="1"/>
</dbReference>
<protein>
    <submittedName>
        <fullName evidence="3">Retrovirus-related Pol poly from transposon</fullName>
    </submittedName>
</protein>
<dbReference type="InterPro" id="IPR012337">
    <property type="entry name" value="RNaseH-like_sf"/>
</dbReference>
<keyword evidence="4" id="KW-1185">Reference proteome</keyword>
<evidence type="ECO:0000313" key="3">
    <source>
        <dbReference type="EMBL" id="CAB3979473.1"/>
    </source>
</evidence>
<dbReference type="PANTHER" id="PTHR37984:SF5">
    <property type="entry name" value="PROTEIN NYNRIN-LIKE"/>
    <property type="match status" value="1"/>
</dbReference>
<dbReference type="PROSITE" id="PS50994">
    <property type="entry name" value="INTEGRASE"/>
    <property type="match status" value="1"/>
</dbReference>
<evidence type="ECO:0000256" key="1">
    <source>
        <dbReference type="SAM" id="MobiDB-lite"/>
    </source>
</evidence>
<dbReference type="InterPro" id="IPR050951">
    <property type="entry name" value="Retrovirus_Pol_polyprotein"/>
</dbReference>
<sequence>MDLKGPIGPQPTPRGNRHLLVVVDLLTRSAEMIPLPNKSEKTVANALVNEVFCRHGIPDSILTDRGLEFDNSTMQTLATELGIDKKRINPLYPQANGAVERLNRTIEKMLKKSANDDDLDWDLNIPFVRFSYQIQEHSATGHFPFYLTYCRHPRTTALANGGKLPIAQVPQDWSIDLAKRLKDAHAESVATDTANKERRMEKSKKEATTAVKYMIRDKVLVHTPQRKGKASALHKPWAGPYIVIQSREGNTYRLKKAGNFRKRIIRHADQIRPIHPRPPRLQQRAEDTHVDPNSNGEQTLDPKPVCNQPNDHTREEHSENRGERETEEPGRGHRVRRAPQRLIDSIFAAINFTIRNNTLEKLVDLELLNIRLLLLRQEIRLGCETKIGVDIEGFLNS</sequence>